<sequence>MKKSFWGKWVIVAFTASFLLTGCGSSKGASYATENMAAEEAYDESGIYEYKAADFDAQLPKATGDDQKVIDSSRKLITTMNISAEAENLDEVLESVNGRVKELGGYVESSNIYNGSRYSGRAITRDANLTIRIPADKLEVFLQTVEGVTNITNKSQNVEDVTLEYVDTESRKKALKAEESRLLEIVQTAETVEDIIAVESRLSEVRYELESIESKLRTIDNKVNYSTIYLDITEVSKYTPVEEKSAGKRMVEGFVESCGSVLHAIVEFFVWFVIYIPQLVLLAIVITIVVLVIRRVLKKKKKVVADKTNDNTQNE</sequence>
<proteinExistence type="predicted"/>
<evidence type="ECO:0000313" key="5">
    <source>
        <dbReference type="Proteomes" id="UP000001299"/>
    </source>
</evidence>
<keyword evidence="5" id="KW-1185">Reference proteome</keyword>
<dbReference type="EMBL" id="CP001810">
    <property type="protein sequence ID" value="ADL33955.1"/>
    <property type="molecule type" value="Genomic_DNA"/>
</dbReference>
<accession>E0S2I8</accession>
<keyword evidence="2" id="KW-0732">Signal</keyword>
<dbReference type="eggNOG" id="COG3206">
    <property type="taxonomic scope" value="Bacteria"/>
</dbReference>
<feature type="chain" id="PRO_5003139911" description="DUF4349 domain-containing protein" evidence="2">
    <location>
        <begin position="29"/>
        <end position="315"/>
    </location>
</feature>
<evidence type="ECO:0000256" key="2">
    <source>
        <dbReference type="SAM" id="SignalP"/>
    </source>
</evidence>
<dbReference type="HOGENOM" id="CLU_046535_1_0_9"/>
<dbReference type="RefSeq" id="WP_013280609.1">
    <property type="nucleotide sequence ID" value="NC_014387.1"/>
</dbReference>
<feature type="transmembrane region" description="Helical" evidence="1">
    <location>
        <begin position="268"/>
        <end position="293"/>
    </location>
</feature>
<keyword evidence="1" id="KW-0472">Membrane</keyword>
<feature type="domain" description="DUF4349" evidence="3">
    <location>
        <begin position="74"/>
        <end position="290"/>
    </location>
</feature>
<dbReference type="Proteomes" id="UP000001299">
    <property type="component" value="Chromosome 1"/>
</dbReference>
<name>E0S2I8_BUTPB</name>
<dbReference type="KEGG" id="bpb:bpr_I1216"/>
<organism evidence="4 5">
    <name type="scientific">Butyrivibrio proteoclasticus (strain ATCC 51982 / DSM 14932 / B316)</name>
    <name type="common">Clostridium proteoclasticum</name>
    <dbReference type="NCBI Taxonomy" id="515622"/>
    <lineage>
        <taxon>Bacteria</taxon>
        <taxon>Bacillati</taxon>
        <taxon>Bacillota</taxon>
        <taxon>Clostridia</taxon>
        <taxon>Lachnospirales</taxon>
        <taxon>Lachnospiraceae</taxon>
        <taxon>Butyrivibrio</taxon>
    </lineage>
</organism>
<dbReference type="STRING" id="515622.bpr_I1216"/>
<keyword evidence="1" id="KW-0812">Transmembrane</keyword>
<evidence type="ECO:0000313" key="4">
    <source>
        <dbReference type="EMBL" id="ADL33955.1"/>
    </source>
</evidence>
<reference evidence="4 5" key="1">
    <citation type="journal article" date="2010" name="PLoS ONE">
        <title>The glycobiome of the rumen bacterium Butyrivibrio proteoclasticus B316(T) highlights adaptation to a polysaccharide-rich environment.</title>
        <authorList>
            <person name="Kelly W.J."/>
            <person name="Leahy S.C."/>
            <person name="Altermann E."/>
            <person name="Yeoman C.J."/>
            <person name="Dunne J.C."/>
            <person name="Kong Z."/>
            <person name="Pacheco D.M."/>
            <person name="Li D."/>
            <person name="Noel S.J."/>
            <person name="Moon C.D."/>
            <person name="Cookson A.L."/>
            <person name="Attwood G.T."/>
        </authorList>
    </citation>
    <scope>NUCLEOTIDE SEQUENCE [LARGE SCALE GENOMIC DNA]</scope>
    <source>
        <strain evidence="5">ATCC 51982 / DSM 14932 / B316</strain>
    </source>
</reference>
<feature type="signal peptide" evidence="2">
    <location>
        <begin position="1"/>
        <end position="28"/>
    </location>
</feature>
<evidence type="ECO:0000256" key="1">
    <source>
        <dbReference type="SAM" id="Phobius"/>
    </source>
</evidence>
<protein>
    <recommendedName>
        <fullName evidence="3">DUF4349 domain-containing protein</fullName>
    </recommendedName>
</protein>
<keyword evidence="1" id="KW-1133">Transmembrane helix</keyword>
<dbReference type="PROSITE" id="PS51257">
    <property type="entry name" value="PROKAR_LIPOPROTEIN"/>
    <property type="match status" value="1"/>
</dbReference>
<dbReference type="AlphaFoldDB" id="E0S2I8"/>
<dbReference type="InterPro" id="IPR025645">
    <property type="entry name" value="DUF4349"/>
</dbReference>
<evidence type="ECO:0000259" key="3">
    <source>
        <dbReference type="Pfam" id="PF14257"/>
    </source>
</evidence>
<gene>
    <name evidence="4" type="ordered locus">bpr_I1216</name>
</gene>
<dbReference type="Pfam" id="PF14257">
    <property type="entry name" value="DUF4349"/>
    <property type="match status" value="1"/>
</dbReference>